<dbReference type="PANTHER" id="PTHR23074:SF17">
    <property type="entry name" value="FIDGETIN-LIKE PROTEIN 1"/>
    <property type="match status" value="1"/>
</dbReference>
<dbReference type="OrthoDB" id="29072at2759"/>
<dbReference type="SMART" id="SM00382">
    <property type="entry name" value="AAA"/>
    <property type="match status" value="1"/>
</dbReference>
<dbReference type="InterPro" id="IPR015415">
    <property type="entry name" value="Spast_Vps4_C"/>
</dbReference>
<dbReference type="AlphaFoldDB" id="A0A9W7BGE9"/>
<dbReference type="GO" id="GO:0005524">
    <property type="term" value="F:ATP binding"/>
    <property type="evidence" value="ECO:0007669"/>
    <property type="project" value="UniProtKB-KW"/>
</dbReference>
<dbReference type="FunFam" id="1.10.8.60:FF:000022">
    <property type="entry name" value="Fidgetin like 1"/>
    <property type="match status" value="1"/>
</dbReference>
<dbReference type="PROSITE" id="PS00674">
    <property type="entry name" value="AAA"/>
    <property type="match status" value="1"/>
</dbReference>
<dbReference type="GO" id="GO:0016887">
    <property type="term" value="F:ATP hydrolysis activity"/>
    <property type="evidence" value="ECO:0007669"/>
    <property type="project" value="InterPro"/>
</dbReference>
<keyword evidence="2" id="KW-0547">Nucleotide-binding</keyword>
<evidence type="ECO:0000313" key="8">
    <source>
        <dbReference type="Proteomes" id="UP001165085"/>
    </source>
</evidence>
<evidence type="ECO:0000256" key="4">
    <source>
        <dbReference type="ARBA" id="ARBA00023054"/>
    </source>
</evidence>
<evidence type="ECO:0000256" key="2">
    <source>
        <dbReference type="ARBA" id="ARBA00022741"/>
    </source>
</evidence>
<feature type="region of interest" description="Disordered" evidence="5">
    <location>
        <begin position="136"/>
        <end position="199"/>
    </location>
</feature>
<dbReference type="Pfam" id="PF09336">
    <property type="entry name" value="Vps4_C"/>
    <property type="match status" value="1"/>
</dbReference>
<feature type="compositionally biased region" description="Low complexity" evidence="5">
    <location>
        <begin position="249"/>
        <end position="261"/>
    </location>
</feature>
<dbReference type="InterPro" id="IPR003593">
    <property type="entry name" value="AAA+_ATPase"/>
</dbReference>
<protein>
    <recommendedName>
        <fullName evidence="6">AAA+ ATPase domain-containing protein</fullName>
    </recommendedName>
</protein>
<feature type="compositionally biased region" description="Low complexity" evidence="5">
    <location>
        <begin position="346"/>
        <end position="361"/>
    </location>
</feature>
<feature type="region of interest" description="Disordered" evidence="5">
    <location>
        <begin position="249"/>
        <end position="385"/>
    </location>
</feature>
<dbReference type="InterPro" id="IPR003959">
    <property type="entry name" value="ATPase_AAA_core"/>
</dbReference>
<keyword evidence="3" id="KW-0067">ATP-binding</keyword>
<dbReference type="EMBL" id="BRXY01000374">
    <property type="protein sequence ID" value="GMH90641.1"/>
    <property type="molecule type" value="Genomic_DNA"/>
</dbReference>
<dbReference type="InterPro" id="IPR041569">
    <property type="entry name" value="AAA_lid_3"/>
</dbReference>
<keyword evidence="4" id="KW-0175">Coiled coil</keyword>
<feature type="domain" description="AAA+ ATPase" evidence="6">
    <location>
        <begin position="439"/>
        <end position="573"/>
    </location>
</feature>
<evidence type="ECO:0000256" key="3">
    <source>
        <dbReference type="ARBA" id="ARBA00022840"/>
    </source>
</evidence>
<dbReference type="Gene3D" id="3.40.50.300">
    <property type="entry name" value="P-loop containing nucleotide triphosphate hydrolases"/>
    <property type="match status" value="1"/>
</dbReference>
<evidence type="ECO:0000259" key="6">
    <source>
        <dbReference type="SMART" id="SM00382"/>
    </source>
</evidence>
<gene>
    <name evidence="7" type="ORF">TrST_g4949</name>
</gene>
<dbReference type="Gene3D" id="1.10.8.60">
    <property type="match status" value="1"/>
</dbReference>
<dbReference type="Pfam" id="PF17862">
    <property type="entry name" value="AAA_lid_3"/>
    <property type="match status" value="1"/>
</dbReference>
<dbReference type="InterPro" id="IPR050304">
    <property type="entry name" value="MT-severing_AAA_ATPase"/>
</dbReference>
<dbReference type="InterPro" id="IPR003960">
    <property type="entry name" value="ATPase_AAA_CS"/>
</dbReference>
<feature type="compositionally biased region" description="Polar residues" evidence="5">
    <location>
        <begin position="284"/>
        <end position="299"/>
    </location>
</feature>
<dbReference type="FunFam" id="3.40.50.300:FF:001025">
    <property type="entry name" value="ATPase family, AAA domain-containing 2B"/>
    <property type="match status" value="1"/>
</dbReference>
<comment type="similarity">
    <text evidence="1">Belongs to the AAA ATPase family.</text>
</comment>
<feature type="compositionally biased region" description="Acidic residues" evidence="5">
    <location>
        <begin position="694"/>
        <end position="708"/>
    </location>
</feature>
<feature type="compositionally biased region" description="Basic and acidic residues" evidence="5">
    <location>
        <begin position="303"/>
        <end position="319"/>
    </location>
</feature>
<dbReference type="InterPro" id="IPR027417">
    <property type="entry name" value="P-loop_NTPase"/>
</dbReference>
<evidence type="ECO:0000256" key="1">
    <source>
        <dbReference type="ARBA" id="ARBA00006914"/>
    </source>
</evidence>
<feature type="compositionally biased region" description="Low complexity" evidence="5">
    <location>
        <begin position="269"/>
        <end position="282"/>
    </location>
</feature>
<proteinExistence type="inferred from homology"/>
<feature type="compositionally biased region" description="Basic and acidic residues" evidence="5">
    <location>
        <begin position="160"/>
        <end position="199"/>
    </location>
</feature>
<dbReference type="SUPFAM" id="SSF52540">
    <property type="entry name" value="P-loop containing nucleoside triphosphate hydrolases"/>
    <property type="match status" value="1"/>
</dbReference>
<evidence type="ECO:0000256" key="5">
    <source>
        <dbReference type="SAM" id="MobiDB-lite"/>
    </source>
</evidence>
<name>A0A9W7BGE9_9STRA</name>
<comment type="caution">
    <text evidence="7">The sequence shown here is derived from an EMBL/GenBank/DDBJ whole genome shotgun (WGS) entry which is preliminary data.</text>
</comment>
<dbReference type="Proteomes" id="UP001165085">
    <property type="component" value="Unassembled WGS sequence"/>
</dbReference>
<organism evidence="7 8">
    <name type="scientific">Triparma strigata</name>
    <dbReference type="NCBI Taxonomy" id="1606541"/>
    <lineage>
        <taxon>Eukaryota</taxon>
        <taxon>Sar</taxon>
        <taxon>Stramenopiles</taxon>
        <taxon>Ochrophyta</taxon>
        <taxon>Bolidophyceae</taxon>
        <taxon>Parmales</taxon>
        <taxon>Triparmaceae</taxon>
        <taxon>Triparma</taxon>
    </lineage>
</organism>
<keyword evidence="8" id="KW-1185">Reference proteome</keyword>
<accession>A0A9W7BGE9</accession>
<reference evidence="8" key="1">
    <citation type="journal article" date="2023" name="Commun. Biol.">
        <title>Genome analysis of Parmales, the sister group of diatoms, reveals the evolutionary specialization of diatoms from phago-mixotrophs to photoautotrophs.</title>
        <authorList>
            <person name="Ban H."/>
            <person name="Sato S."/>
            <person name="Yoshikawa S."/>
            <person name="Yamada K."/>
            <person name="Nakamura Y."/>
            <person name="Ichinomiya M."/>
            <person name="Sato N."/>
            <person name="Blanc-Mathieu R."/>
            <person name="Endo H."/>
            <person name="Kuwata A."/>
            <person name="Ogata H."/>
        </authorList>
    </citation>
    <scope>NUCLEOTIDE SEQUENCE [LARGE SCALE GENOMIC DNA]</scope>
    <source>
        <strain evidence="8">NIES 3701</strain>
    </source>
</reference>
<feature type="region of interest" description="Disordered" evidence="5">
    <location>
        <begin position="684"/>
        <end position="708"/>
    </location>
</feature>
<feature type="compositionally biased region" description="Basic and acidic residues" evidence="5">
    <location>
        <begin position="136"/>
        <end position="147"/>
    </location>
</feature>
<dbReference type="Pfam" id="PF00004">
    <property type="entry name" value="AAA"/>
    <property type="match status" value="1"/>
</dbReference>
<dbReference type="PANTHER" id="PTHR23074">
    <property type="entry name" value="AAA DOMAIN-CONTAINING"/>
    <property type="match status" value="1"/>
</dbReference>
<evidence type="ECO:0000313" key="7">
    <source>
        <dbReference type="EMBL" id="GMH90641.1"/>
    </source>
</evidence>
<sequence length="708" mass="78662">MPLPASSTAHGDDDSGFLLDTLLSVNPMPSSSLLSIIPSVLSTQSTTLSLKENTTFNDRNFLDRSTEAVISLNRIIKKINNVVPTVPQESTPNPQLSLPTILELSAKPTCAEYFDSHPTPPVSIVTSTFKDHHGWIDSPKVDEPADKENDDTEGDNLNRLAEDLKKSKEENEEVKRKLMEREHDQKDLQSRLTAKSREYDRARAQLEEVKSRANGDEERLNKERRMFAEEKRSLEAMFSARIKEQKLLIQQQQQQIQQQQQLPPPLPRQSNPSAQQNQNAPPTLTRQNSNPFQSASVVTSDDIGSRRQEASDPNSHPDEQPAVANNSNIPESLTKKFVPPKRKNAGEAGNNNNNNNNNNRKQSNKKSKKDGNDDEEELPPELEHLDPELVKQITYDILKPDGKNLFDSISGLKAAKTRLHEMIILPLLCPDIFQGLTSPPKGLLLFGPPGTGKTLIGKAIANESKSVFFSISSSSLTSKWIGQGEKMVKTLFEVAAYNSPAIVFIDEVDSILTKRTDGENEASRRMKTEILVQLDGAKAGGNVLIIGATNRPGELDDAARRRFVAKLYIPLPEYEGRVEMITKLLATEGTSHTMTEEDIKKLASKTDGYSGADMATLCRDAANGPLRHFVMKSATEKRDLRENPIRPDELRAIQYRDFKNSLNTCKASVAQTDLGMYEEFDKTFGGLGSKPADTYDDDDDDTDNSIDA</sequence>